<reference evidence="2 3" key="1">
    <citation type="journal article" date="2017" name="BMC Microbiol.">
        <title>Comparative genomics of Enterococcus spp. isolated from bovine feces.</title>
        <authorList>
            <person name="Beukers A.G."/>
            <person name="Zaheer R."/>
            <person name="Goji N."/>
            <person name="Amoako K.K."/>
            <person name="Chaves A.V."/>
            <person name="Ward M.P."/>
            <person name="McAllister T.A."/>
        </authorList>
    </citation>
    <scope>NUCLEOTIDE SEQUENCE [LARGE SCALE GENOMIC DNA]</scope>
    <source>
        <strain evidence="2 3">F1129D 143</strain>
    </source>
</reference>
<evidence type="ECO:0000313" key="2">
    <source>
        <dbReference type="EMBL" id="OQO70769.1"/>
    </source>
</evidence>
<dbReference type="RefSeq" id="WP_081183095.1">
    <property type="nucleotide sequence ID" value="NZ_MJEA01000003.1"/>
</dbReference>
<proteinExistence type="predicted"/>
<feature type="transmembrane region" description="Helical" evidence="1">
    <location>
        <begin position="134"/>
        <end position="151"/>
    </location>
</feature>
<dbReference type="EMBL" id="MJEA01000003">
    <property type="protein sequence ID" value="OQO70769.1"/>
    <property type="molecule type" value="Genomic_DNA"/>
</dbReference>
<protein>
    <submittedName>
        <fullName evidence="2">Uncharacterized protein</fullName>
    </submittedName>
</protein>
<dbReference type="AlphaFoldDB" id="A0A1V8YDT6"/>
<evidence type="ECO:0000313" key="3">
    <source>
        <dbReference type="Proteomes" id="UP000192477"/>
    </source>
</evidence>
<sequence>MDFKRSYPRLATFLSKHSISNKKDQQQSFWHWFTLSLFGLLTIANFPQQLFLLFVFTLIVALIKGPVMILWGMIYTFFISLFPPIGILLSVLFFLVNIGTLTKNWRLSLVAGFFYFYPLAIQLLKSFGDLNNDYFVTGSLLVGLILFHLMLKKLYTGYGIGRTVFWYIFAIPFTVVTALLPSRLKRKRFPKIK</sequence>
<keyword evidence="1" id="KW-0472">Membrane</keyword>
<feature type="transmembrane region" description="Helical" evidence="1">
    <location>
        <begin position="81"/>
        <end position="101"/>
    </location>
</feature>
<feature type="transmembrane region" description="Helical" evidence="1">
    <location>
        <begin position="107"/>
        <end position="127"/>
    </location>
</feature>
<feature type="transmembrane region" description="Helical" evidence="1">
    <location>
        <begin position="163"/>
        <end position="184"/>
    </location>
</feature>
<comment type="caution">
    <text evidence="2">The sequence shown here is derived from an EMBL/GenBank/DDBJ whole genome shotgun (WGS) entry which is preliminary data.</text>
</comment>
<gene>
    <name evidence="2" type="ORF">BH747_05045</name>
</gene>
<keyword evidence="1" id="KW-0812">Transmembrane</keyword>
<accession>A0A1V8YDT6</accession>
<evidence type="ECO:0000256" key="1">
    <source>
        <dbReference type="SAM" id="Phobius"/>
    </source>
</evidence>
<feature type="transmembrane region" description="Helical" evidence="1">
    <location>
        <begin position="52"/>
        <end position="74"/>
    </location>
</feature>
<keyword evidence="1" id="KW-1133">Transmembrane helix</keyword>
<name>A0A1V8YDT6_9ENTE</name>
<dbReference type="OrthoDB" id="2194635at2"/>
<organism evidence="2 3">
    <name type="scientific">Enterococcus villorum</name>
    <dbReference type="NCBI Taxonomy" id="112904"/>
    <lineage>
        <taxon>Bacteria</taxon>
        <taxon>Bacillati</taxon>
        <taxon>Bacillota</taxon>
        <taxon>Bacilli</taxon>
        <taxon>Lactobacillales</taxon>
        <taxon>Enterococcaceae</taxon>
        <taxon>Enterococcus</taxon>
    </lineage>
</organism>
<dbReference type="STRING" id="112904.BH747_05045"/>
<dbReference type="Proteomes" id="UP000192477">
    <property type="component" value="Unassembled WGS sequence"/>
</dbReference>